<dbReference type="NCBIfam" id="NF047864">
    <property type="entry name" value="CBU_0592_membra"/>
    <property type="match status" value="1"/>
</dbReference>
<dbReference type="Proteomes" id="UP001183648">
    <property type="component" value="Unassembled WGS sequence"/>
</dbReference>
<evidence type="ECO:0000313" key="4">
    <source>
        <dbReference type="Proteomes" id="UP001183648"/>
    </source>
</evidence>
<dbReference type="InterPro" id="IPR058058">
    <property type="entry name" value="CBU_0592-like"/>
</dbReference>
<gene>
    <name evidence="3" type="ORF">J2S63_002399</name>
</gene>
<name>A0ABU2BWL8_9ACTN</name>
<keyword evidence="1" id="KW-0812">Transmembrane</keyword>
<protein>
    <recommendedName>
        <fullName evidence="2">CBU-0592-like domain-containing protein</fullName>
    </recommendedName>
</protein>
<keyword evidence="1" id="KW-1133">Transmembrane helix</keyword>
<keyword evidence="1" id="KW-0472">Membrane</keyword>
<accession>A0ABU2BWL8</accession>
<feature type="transmembrane region" description="Helical" evidence="1">
    <location>
        <begin position="34"/>
        <end position="54"/>
    </location>
</feature>
<dbReference type="EMBL" id="JAVDYG010000001">
    <property type="protein sequence ID" value="MDR7362846.1"/>
    <property type="molecule type" value="Genomic_DNA"/>
</dbReference>
<feature type="transmembrane region" description="Helical" evidence="1">
    <location>
        <begin position="60"/>
        <end position="78"/>
    </location>
</feature>
<proteinExistence type="predicted"/>
<evidence type="ECO:0000313" key="3">
    <source>
        <dbReference type="EMBL" id="MDR7362846.1"/>
    </source>
</evidence>
<evidence type="ECO:0000256" key="1">
    <source>
        <dbReference type="SAM" id="Phobius"/>
    </source>
</evidence>
<feature type="domain" description="CBU-0592-like" evidence="2">
    <location>
        <begin position="6"/>
        <end position="76"/>
    </location>
</feature>
<sequence length="84" mass="8622">MIAASLGWMGTIGTMLAYVLMANGRLVATSRTYAAMNVAGGVLAGVGAMAYAAWPSVASNVMWAAIGAWSFLSATRVAHARRTA</sequence>
<comment type="caution">
    <text evidence="3">The sequence shown here is derived from an EMBL/GenBank/DDBJ whole genome shotgun (WGS) entry which is preliminary data.</text>
</comment>
<evidence type="ECO:0000259" key="2">
    <source>
        <dbReference type="Pfam" id="PF26604"/>
    </source>
</evidence>
<dbReference type="RefSeq" id="WP_310302382.1">
    <property type="nucleotide sequence ID" value="NZ_BAAAPS010000013.1"/>
</dbReference>
<keyword evidence="4" id="KW-1185">Reference proteome</keyword>
<feature type="transmembrane region" description="Helical" evidence="1">
    <location>
        <begin position="6"/>
        <end position="22"/>
    </location>
</feature>
<reference evidence="3 4" key="1">
    <citation type="submission" date="2023-07" db="EMBL/GenBank/DDBJ databases">
        <title>Sequencing the genomes of 1000 actinobacteria strains.</title>
        <authorList>
            <person name="Klenk H.-P."/>
        </authorList>
    </citation>
    <scope>NUCLEOTIDE SEQUENCE [LARGE SCALE GENOMIC DNA]</scope>
    <source>
        <strain evidence="3 4">DSM 19426</strain>
    </source>
</reference>
<organism evidence="3 4">
    <name type="scientific">Nocardioides marmoribigeumensis</name>
    <dbReference type="NCBI Taxonomy" id="433649"/>
    <lineage>
        <taxon>Bacteria</taxon>
        <taxon>Bacillati</taxon>
        <taxon>Actinomycetota</taxon>
        <taxon>Actinomycetes</taxon>
        <taxon>Propionibacteriales</taxon>
        <taxon>Nocardioidaceae</taxon>
        <taxon>Nocardioides</taxon>
    </lineage>
</organism>
<dbReference type="Pfam" id="PF26604">
    <property type="entry name" value="CBU_0592"/>
    <property type="match status" value="1"/>
</dbReference>